<reference evidence="2" key="1">
    <citation type="submission" date="2015-01" db="EMBL/GenBank/DDBJ databases">
        <authorList>
            <person name="Manzoor Shahid"/>
            <person name="Zubair Saima"/>
        </authorList>
    </citation>
    <scope>NUCLEOTIDE SEQUENCE [LARGE SCALE GENOMIC DNA]</scope>
    <source>
        <strain evidence="2">Sp3</strain>
    </source>
</reference>
<name>A0A0B7MNJ6_9FIRM</name>
<dbReference type="Proteomes" id="UP000046155">
    <property type="component" value="Unassembled WGS sequence"/>
</dbReference>
<evidence type="ECO:0000313" key="1">
    <source>
        <dbReference type="EMBL" id="CEO89551.1"/>
    </source>
</evidence>
<dbReference type="OrthoDB" id="2111669at2"/>
<dbReference type="AlphaFoldDB" id="A0A0B7MNJ6"/>
<sequence>MEPEQKRTYRVFRAGGRSFPVYLEYDEQLDESYPAYPDFEERPEYTEEGQPFATAEQESCLHCKPNAVGKPPPGDCGGCAWFYREQTPCDPIGICMCEARRREYKSGEERSE</sequence>
<organism evidence="1 2">
    <name type="scientific">Syntrophaceticus schinkii</name>
    <dbReference type="NCBI Taxonomy" id="499207"/>
    <lineage>
        <taxon>Bacteria</taxon>
        <taxon>Bacillati</taxon>
        <taxon>Bacillota</taxon>
        <taxon>Clostridia</taxon>
        <taxon>Thermoanaerobacterales</taxon>
        <taxon>Thermoanaerobacterales Family III. Incertae Sedis</taxon>
        <taxon>Syntrophaceticus</taxon>
    </lineage>
</organism>
<dbReference type="EMBL" id="CDRZ01000250">
    <property type="protein sequence ID" value="CEO89551.1"/>
    <property type="molecule type" value="Genomic_DNA"/>
</dbReference>
<protein>
    <submittedName>
        <fullName evidence="1">Uncharacterized protein</fullName>
    </submittedName>
</protein>
<accession>A0A0B7MNJ6</accession>
<keyword evidence="2" id="KW-1185">Reference proteome</keyword>
<dbReference type="RefSeq" id="WP_044665466.1">
    <property type="nucleotide sequence ID" value="NZ_CDRZ01000250.1"/>
</dbReference>
<evidence type="ECO:0000313" key="2">
    <source>
        <dbReference type="Proteomes" id="UP000046155"/>
    </source>
</evidence>
<gene>
    <name evidence="1" type="ORF">SSCH_520012</name>
</gene>
<proteinExistence type="predicted"/>